<dbReference type="STRING" id="1437059.A6A05_10390"/>
<dbReference type="GO" id="GO:0008289">
    <property type="term" value="F:lipid binding"/>
    <property type="evidence" value="ECO:0007669"/>
    <property type="project" value="UniProtKB-KW"/>
</dbReference>
<keyword evidence="9" id="KW-1185">Reference proteome</keyword>
<keyword evidence="3" id="KW-0831">Ubiquinone biosynthesis</keyword>
<evidence type="ECO:0000256" key="3">
    <source>
        <dbReference type="ARBA" id="ARBA00022688"/>
    </source>
</evidence>
<reference evidence="8 9" key="1">
    <citation type="submission" date="2016-04" db="EMBL/GenBank/DDBJ databases">
        <title>Draft genome sequence of freshwater magnetotactic bacteria Magnetospirillum marisnigri SP-1 and Magnetospirillum moscoviense BB-1.</title>
        <authorList>
            <person name="Koziaeva V."/>
            <person name="Dziuba M.V."/>
            <person name="Ivanov T.M."/>
            <person name="Kuznetsov B."/>
            <person name="Grouzdev D.S."/>
        </authorList>
    </citation>
    <scope>NUCLEOTIDE SEQUENCE [LARGE SCALE GENOMIC DNA]</scope>
    <source>
        <strain evidence="8 9">BB-1</strain>
    </source>
</reference>
<evidence type="ECO:0000256" key="1">
    <source>
        <dbReference type="ARBA" id="ARBA00004749"/>
    </source>
</evidence>
<dbReference type="AlphaFoldDB" id="A0A178MST2"/>
<comment type="similarity">
    <text evidence="2">Belongs to the COQ9 family.</text>
</comment>
<comment type="caution">
    <text evidence="8">The sequence shown here is derived from an EMBL/GenBank/DDBJ whole genome shotgun (WGS) entry which is preliminary data.</text>
</comment>
<gene>
    <name evidence="8" type="ORF">A6A05_10390</name>
</gene>
<evidence type="ECO:0000256" key="6">
    <source>
        <dbReference type="ARBA" id="ARBA00058104"/>
    </source>
</evidence>
<dbReference type="Gene3D" id="1.10.357.10">
    <property type="entry name" value="Tetracycline Repressor, domain 2"/>
    <property type="match status" value="1"/>
</dbReference>
<protein>
    <recommendedName>
        <fullName evidence="7">COQ9 C-terminal domain-containing protein</fullName>
    </recommendedName>
</protein>
<organism evidence="8 9">
    <name type="scientific">Magnetospirillum moscoviense</name>
    <dbReference type="NCBI Taxonomy" id="1437059"/>
    <lineage>
        <taxon>Bacteria</taxon>
        <taxon>Pseudomonadati</taxon>
        <taxon>Pseudomonadota</taxon>
        <taxon>Alphaproteobacteria</taxon>
        <taxon>Rhodospirillales</taxon>
        <taxon>Rhodospirillaceae</taxon>
        <taxon>Magnetospirillum</taxon>
    </lineage>
</organism>
<keyword evidence="4" id="KW-0809">Transit peptide</keyword>
<evidence type="ECO:0000256" key="5">
    <source>
        <dbReference type="ARBA" id="ARBA00023121"/>
    </source>
</evidence>
<proteinExistence type="inferred from homology"/>
<feature type="domain" description="COQ9 C-terminal" evidence="7">
    <location>
        <begin position="120"/>
        <end position="187"/>
    </location>
</feature>
<evidence type="ECO:0000313" key="8">
    <source>
        <dbReference type="EMBL" id="OAN52777.1"/>
    </source>
</evidence>
<sequence>MSDAEFDKIRDQLVLAVLPHAVFEGWSMTALQAAAADLGLDSSVSERAFLAGPVAAVEHFVALADQLMVEDLSSTDMAALKVPERVFKAVAVRLERWQPHREAIRRALAVLALPGNALAATRVTCRTIDAIWRAAGDNSHDFSWYTKRATLTAVYTATMLYWLDDSSDDGADTLAFLRRRLADVGRVTQMRRKVEGWFSRGRRPGAPHRR</sequence>
<comment type="function">
    <text evidence="6">Membrane-associated protein that warps the membrane surface to access and bind aromatic isoprenes with high specificity, including ubiquinone (CoQ) isoprene intermediates and presents them directly to COQ7, therefore facilitating the COQ7-mediated hydroxylase step. Participates in the biosynthesis of coenzyme Q, also named ubiquinone, an essential lipid-soluble electron transporter for aerobic cellular respiration.</text>
</comment>
<dbReference type="PANTHER" id="PTHR21427">
    <property type="entry name" value="UBIQUINONE BIOSYNTHESIS PROTEIN COQ9, MITOCHONDRIAL"/>
    <property type="match status" value="1"/>
</dbReference>
<dbReference type="GO" id="GO:0006744">
    <property type="term" value="P:ubiquinone biosynthetic process"/>
    <property type="evidence" value="ECO:0007669"/>
    <property type="project" value="UniProtKB-KW"/>
</dbReference>
<dbReference type="OrthoDB" id="7201143at2"/>
<dbReference type="RefSeq" id="WP_068499113.1">
    <property type="nucleotide sequence ID" value="NZ_LWQU01000128.1"/>
</dbReference>
<evidence type="ECO:0000256" key="4">
    <source>
        <dbReference type="ARBA" id="ARBA00022946"/>
    </source>
</evidence>
<dbReference type="Proteomes" id="UP000078543">
    <property type="component" value="Unassembled WGS sequence"/>
</dbReference>
<name>A0A178MST2_9PROT</name>
<dbReference type="InterPro" id="IPR012762">
    <property type="entry name" value="Ubiq_biosynth_COQ9"/>
</dbReference>
<evidence type="ECO:0000256" key="2">
    <source>
        <dbReference type="ARBA" id="ARBA00010766"/>
    </source>
</evidence>
<dbReference type="PANTHER" id="PTHR21427:SF19">
    <property type="entry name" value="UBIQUINONE BIOSYNTHESIS PROTEIN COQ9, MITOCHONDRIAL"/>
    <property type="match status" value="1"/>
</dbReference>
<dbReference type="Pfam" id="PF08511">
    <property type="entry name" value="COQ9"/>
    <property type="match status" value="1"/>
</dbReference>
<evidence type="ECO:0000313" key="9">
    <source>
        <dbReference type="Proteomes" id="UP000078543"/>
    </source>
</evidence>
<evidence type="ECO:0000259" key="7">
    <source>
        <dbReference type="Pfam" id="PF08511"/>
    </source>
</evidence>
<keyword evidence="5" id="KW-0446">Lipid-binding</keyword>
<dbReference type="NCBIfam" id="TIGR02396">
    <property type="entry name" value="diverge_rpsU"/>
    <property type="match status" value="1"/>
</dbReference>
<accession>A0A178MST2</accession>
<dbReference type="InterPro" id="IPR013718">
    <property type="entry name" value="COQ9_C"/>
</dbReference>
<dbReference type="EMBL" id="LWQU01000128">
    <property type="protein sequence ID" value="OAN52777.1"/>
    <property type="molecule type" value="Genomic_DNA"/>
</dbReference>
<comment type="pathway">
    <text evidence="1">Cofactor biosynthesis; ubiquinone biosynthesis.</text>
</comment>